<dbReference type="Proteomes" id="UP000245626">
    <property type="component" value="Unassembled WGS sequence"/>
</dbReference>
<accession>A0ACD0NPS7</accession>
<proteinExistence type="predicted"/>
<evidence type="ECO:0000313" key="1">
    <source>
        <dbReference type="EMBL" id="PWN47837.1"/>
    </source>
</evidence>
<reference evidence="1 2" key="1">
    <citation type="journal article" date="2018" name="Mol. Biol. Evol.">
        <title>Broad Genomic Sampling Reveals a Smut Pathogenic Ancestry of the Fungal Clade Ustilaginomycotina.</title>
        <authorList>
            <person name="Kijpornyongpan T."/>
            <person name="Mondo S.J."/>
            <person name="Barry K."/>
            <person name="Sandor L."/>
            <person name="Lee J."/>
            <person name="Lipzen A."/>
            <person name="Pangilinan J."/>
            <person name="LaButti K."/>
            <person name="Hainaut M."/>
            <person name="Henrissat B."/>
            <person name="Grigoriev I.V."/>
            <person name="Spatafora J.W."/>
            <person name="Aime M.C."/>
        </authorList>
    </citation>
    <scope>NUCLEOTIDE SEQUENCE [LARGE SCALE GENOMIC DNA]</scope>
    <source>
        <strain evidence="1 2">SA 807</strain>
    </source>
</reference>
<name>A0ACD0NPS7_9BASI</name>
<keyword evidence="2" id="KW-1185">Reference proteome</keyword>
<protein>
    <submittedName>
        <fullName evidence="1">Uncharacterized protein</fullName>
    </submittedName>
</protein>
<evidence type="ECO:0000313" key="2">
    <source>
        <dbReference type="Proteomes" id="UP000245626"/>
    </source>
</evidence>
<dbReference type="EMBL" id="KZ820326">
    <property type="protein sequence ID" value="PWN47837.1"/>
    <property type="molecule type" value="Genomic_DNA"/>
</dbReference>
<gene>
    <name evidence="1" type="ORF">IE53DRAFT_227461</name>
</gene>
<sequence>MLHTPLMPTILNSQSAKFSLFRLKVSHTTIEIQSICRPPSLLDGKAGFPKITFPLPHVQVKGTEQRRYGDFSQTVDLVILVGNDSTRPSSTRWSISRWMMPRASRAESPVRDFHHAAIVHSPGPPERGHSALGVSSS</sequence>
<organism evidence="1 2">
    <name type="scientific">Violaceomyces palustris</name>
    <dbReference type="NCBI Taxonomy" id="1673888"/>
    <lineage>
        <taxon>Eukaryota</taxon>
        <taxon>Fungi</taxon>
        <taxon>Dikarya</taxon>
        <taxon>Basidiomycota</taxon>
        <taxon>Ustilaginomycotina</taxon>
        <taxon>Ustilaginomycetes</taxon>
        <taxon>Violaceomycetales</taxon>
        <taxon>Violaceomycetaceae</taxon>
        <taxon>Violaceomyces</taxon>
    </lineage>
</organism>